<feature type="chain" id="PRO_5039481344" evidence="1">
    <location>
        <begin position="29"/>
        <end position="275"/>
    </location>
</feature>
<dbReference type="AlphaFoldDB" id="A0A9D1H026"/>
<dbReference type="EMBL" id="DVLP01000325">
    <property type="protein sequence ID" value="HIT76123.1"/>
    <property type="molecule type" value="Genomic_DNA"/>
</dbReference>
<gene>
    <name evidence="3" type="ORF">IAA98_11090</name>
</gene>
<organism evidence="3 4">
    <name type="scientific">Candidatus Avipropionibacterium avicola</name>
    <dbReference type="NCBI Taxonomy" id="2840701"/>
    <lineage>
        <taxon>Bacteria</taxon>
        <taxon>Bacillati</taxon>
        <taxon>Actinomycetota</taxon>
        <taxon>Actinomycetes</taxon>
        <taxon>Propionibacteriales</taxon>
        <taxon>Propionibacteriaceae</taxon>
        <taxon>Propionibacteriaceae incertae sedis</taxon>
        <taxon>Candidatus Avipropionibacterium</taxon>
    </lineage>
</organism>
<feature type="domain" description="F5/8 type C" evidence="2">
    <location>
        <begin position="121"/>
        <end position="275"/>
    </location>
</feature>
<dbReference type="Pfam" id="PF00754">
    <property type="entry name" value="F5_F8_type_C"/>
    <property type="match status" value="1"/>
</dbReference>
<dbReference type="Gene3D" id="2.60.120.260">
    <property type="entry name" value="Galactose-binding domain-like"/>
    <property type="match status" value="1"/>
</dbReference>
<sequence>MMRTLRRLTTVLVLAGALLLGPTMSTQAAPTSDVVVTTDVDAVAVTPVPCGNGSFLVRLTNEGSKAVFADALVEAAEGLELSADIVSTYLPPGYTFVEQVKITPPEEPGDYPVAISVGESRTEVMVTVDDSTIGDNLARLGVPAGSTSYNGRPPCGAIDGNTDSDQWSFGVGWSDNTNNVFPDWWTVEWDEPVTVSRVVLTTVDSEALPAATQGMRDWDIQVRDGDDWRTVASVRDNVEGSVTSEFDPVTTSAMRVLCIGANGHYSRILEFEAYA</sequence>
<protein>
    <submittedName>
        <fullName evidence="3">Discoidin domain-containing protein</fullName>
    </submittedName>
</protein>
<dbReference type="SUPFAM" id="SSF49785">
    <property type="entry name" value="Galactose-binding domain-like"/>
    <property type="match status" value="1"/>
</dbReference>
<dbReference type="InterPro" id="IPR000421">
    <property type="entry name" value="FA58C"/>
</dbReference>
<reference evidence="3" key="2">
    <citation type="journal article" date="2021" name="PeerJ">
        <title>Extensive microbial diversity within the chicken gut microbiome revealed by metagenomics and culture.</title>
        <authorList>
            <person name="Gilroy R."/>
            <person name="Ravi A."/>
            <person name="Getino M."/>
            <person name="Pursley I."/>
            <person name="Horton D.L."/>
            <person name="Alikhan N.F."/>
            <person name="Baker D."/>
            <person name="Gharbi K."/>
            <person name="Hall N."/>
            <person name="Watson M."/>
            <person name="Adriaenssens E.M."/>
            <person name="Foster-Nyarko E."/>
            <person name="Jarju S."/>
            <person name="Secka A."/>
            <person name="Antonio M."/>
            <person name="Oren A."/>
            <person name="Chaudhuri R.R."/>
            <person name="La Ragione R."/>
            <person name="Hildebrand F."/>
            <person name="Pallen M.J."/>
        </authorList>
    </citation>
    <scope>NUCLEOTIDE SEQUENCE</scope>
    <source>
        <strain evidence="3">ChiGjej1B1-24693</strain>
    </source>
</reference>
<dbReference type="PROSITE" id="PS50022">
    <property type="entry name" value="FA58C_3"/>
    <property type="match status" value="1"/>
</dbReference>
<proteinExistence type="predicted"/>
<comment type="caution">
    <text evidence="3">The sequence shown here is derived from an EMBL/GenBank/DDBJ whole genome shotgun (WGS) entry which is preliminary data.</text>
</comment>
<evidence type="ECO:0000313" key="4">
    <source>
        <dbReference type="Proteomes" id="UP000886842"/>
    </source>
</evidence>
<evidence type="ECO:0000259" key="2">
    <source>
        <dbReference type="PROSITE" id="PS50022"/>
    </source>
</evidence>
<keyword evidence="1" id="KW-0732">Signal</keyword>
<accession>A0A9D1H026</accession>
<dbReference type="InterPro" id="IPR008979">
    <property type="entry name" value="Galactose-bd-like_sf"/>
</dbReference>
<evidence type="ECO:0000256" key="1">
    <source>
        <dbReference type="SAM" id="SignalP"/>
    </source>
</evidence>
<dbReference type="Proteomes" id="UP000886842">
    <property type="component" value="Unassembled WGS sequence"/>
</dbReference>
<evidence type="ECO:0000313" key="3">
    <source>
        <dbReference type="EMBL" id="HIT76123.1"/>
    </source>
</evidence>
<name>A0A9D1H026_9ACTN</name>
<feature type="signal peptide" evidence="1">
    <location>
        <begin position="1"/>
        <end position="28"/>
    </location>
</feature>
<reference evidence="3" key="1">
    <citation type="submission" date="2020-10" db="EMBL/GenBank/DDBJ databases">
        <authorList>
            <person name="Gilroy R."/>
        </authorList>
    </citation>
    <scope>NUCLEOTIDE SEQUENCE</scope>
    <source>
        <strain evidence="3">ChiGjej1B1-24693</strain>
    </source>
</reference>